<protein>
    <submittedName>
        <fullName evidence="1">Uncharacterized protein</fullName>
    </submittedName>
</protein>
<organism evidence="1 2">
    <name type="scientific">Rhizobium fabae</name>
    <dbReference type="NCBI Taxonomy" id="573179"/>
    <lineage>
        <taxon>Bacteria</taxon>
        <taxon>Pseudomonadati</taxon>
        <taxon>Pseudomonadota</taxon>
        <taxon>Alphaproteobacteria</taxon>
        <taxon>Hyphomicrobiales</taxon>
        <taxon>Rhizobiaceae</taxon>
        <taxon>Rhizobium/Agrobacterium group</taxon>
        <taxon>Rhizobium</taxon>
    </lineage>
</organism>
<evidence type="ECO:0000313" key="1">
    <source>
        <dbReference type="EMBL" id="MBB3918111.1"/>
    </source>
</evidence>
<dbReference type="Proteomes" id="UP000545490">
    <property type="component" value="Unassembled WGS sequence"/>
</dbReference>
<evidence type="ECO:0000313" key="2">
    <source>
        <dbReference type="Proteomes" id="UP000545490"/>
    </source>
</evidence>
<proteinExistence type="predicted"/>
<gene>
    <name evidence="1" type="ORF">GGQ65_005442</name>
</gene>
<dbReference type="EMBL" id="JACIDG010000016">
    <property type="protein sequence ID" value="MBB3918111.1"/>
    <property type="molecule type" value="Genomic_DNA"/>
</dbReference>
<dbReference type="AlphaFoldDB" id="A0A7W6FM30"/>
<reference evidence="1 2" key="1">
    <citation type="submission" date="2020-08" db="EMBL/GenBank/DDBJ databases">
        <title>Genomic Encyclopedia of Type Strains, Phase IV (KMG-IV): sequencing the most valuable type-strain genomes for metagenomic binning, comparative biology and taxonomic classification.</title>
        <authorList>
            <person name="Goeker M."/>
        </authorList>
    </citation>
    <scope>NUCLEOTIDE SEQUENCE [LARGE SCALE GENOMIC DNA]</scope>
    <source>
        <strain evidence="1 2">DSM 19331</strain>
    </source>
</reference>
<comment type="caution">
    <text evidence="1">The sequence shown here is derived from an EMBL/GenBank/DDBJ whole genome shotgun (WGS) entry which is preliminary data.</text>
</comment>
<sequence length="99" mass="11341">MSYTKVVTTFSRQFSTFVVMMSWPHESVVAVNRYEDNQFAEVRLFSIQVGHSKGLAISPSGGLLTDSKEGRLRNQSGTARDTWLQKDYRGRRWLPKIEA</sequence>
<accession>A0A7W6FM30</accession>
<name>A0A7W6FM30_9HYPH</name>